<gene>
    <name evidence="1" type="ORF">OP10G_2318</name>
</gene>
<proteinExistence type="predicted"/>
<dbReference type="RefSeq" id="WP_025225751.1">
    <property type="nucleotide sequence ID" value="NZ_CP007139.1"/>
</dbReference>
<organism evidence="1 2">
    <name type="scientific">Fimbriimonas ginsengisoli Gsoil 348</name>
    <dbReference type="NCBI Taxonomy" id="661478"/>
    <lineage>
        <taxon>Bacteria</taxon>
        <taxon>Bacillati</taxon>
        <taxon>Armatimonadota</taxon>
        <taxon>Fimbriimonadia</taxon>
        <taxon>Fimbriimonadales</taxon>
        <taxon>Fimbriimonadaceae</taxon>
        <taxon>Fimbriimonas</taxon>
    </lineage>
</organism>
<dbReference type="Proteomes" id="UP000027982">
    <property type="component" value="Chromosome"/>
</dbReference>
<dbReference type="AlphaFoldDB" id="A0A068NQI5"/>
<dbReference type="STRING" id="661478.OP10G_2318"/>
<reference evidence="1 2" key="1">
    <citation type="journal article" date="2014" name="PLoS ONE">
        <title>The first complete genome sequence of the class fimbriimonadia in the phylum armatimonadetes.</title>
        <authorList>
            <person name="Hu Z.Y."/>
            <person name="Wang Y.Z."/>
            <person name="Im W.T."/>
            <person name="Wang S.Y."/>
            <person name="Zhao G.P."/>
            <person name="Zheng H.J."/>
            <person name="Quan Z.X."/>
        </authorList>
    </citation>
    <scope>NUCLEOTIDE SEQUENCE [LARGE SCALE GENOMIC DNA]</scope>
    <source>
        <strain evidence="1">Gsoil 348</strain>
    </source>
</reference>
<dbReference type="InterPro" id="IPR027056">
    <property type="entry name" value="Gluconate_2DH_su3"/>
</dbReference>
<keyword evidence="2" id="KW-1185">Reference proteome</keyword>
<dbReference type="HOGENOM" id="CLU_2129718_0_0_0"/>
<dbReference type="OrthoDB" id="8400810at2"/>
<dbReference type="KEGG" id="fgi:OP10G_2318"/>
<evidence type="ECO:0000313" key="1">
    <source>
        <dbReference type="EMBL" id="AIE85686.1"/>
    </source>
</evidence>
<dbReference type="EMBL" id="CP007139">
    <property type="protein sequence ID" value="AIE85686.1"/>
    <property type="molecule type" value="Genomic_DNA"/>
</dbReference>
<evidence type="ECO:0000313" key="2">
    <source>
        <dbReference type="Proteomes" id="UP000027982"/>
    </source>
</evidence>
<dbReference type="Pfam" id="PF13618">
    <property type="entry name" value="Gluconate_2-dh3"/>
    <property type="match status" value="1"/>
</dbReference>
<accession>A0A068NQI5</accession>
<evidence type="ECO:0008006" key="3">
    <source>
        <dbReference type="Google" id="ProtNLM"/>
    </source>
</evidence>
<protein>
    <recommendedName>
        <fullName evidence="3">Gluconate 2-dehydrogenase subunit 3 family protein</fullName>
    </recommendedName>
</protein>
<sequence>MELSEAHWSTLAAVVDRIVPADEWPSATQVGVLEFLRHLIAEQGLEARYAEGLTELGDSFAALNPGRQDALLLQWSLIDLVASQTIEGYYADPGNGGNRGGVAWQMVGFKVTA</sequence>
<name>A0A068NQI5_FIMGI</name>